<dbReference type="Proteomes" id="UP000194127">
    <property type="component" value="Unassembled WGS sequence"/>
</dbReference>
<feature type="compositionally biased region" description="Low complexity" evidence="1">
    <location>
        <begin position="129"/>
        <end position="143"/>
    </location>
</feature>
<dbReference type="AlphaFoldDB" id="A0A1X6MMW1"/>
<protein>
    <recommendedName>
        <fullName evidence="2">NADAR domain-containing protein</fullName>
    </recommendedName>
</protein>
<gene>
    <name evidence="3" type="ORF">POSPLADRAFT_1156093</name>
</gene>
<dbReference type="InterPro" id="IPR012816">
    <property type="entry name" value="NADAR"/>
</dbReference>
<reference evidence="3 4" key="1">
    <citation type="submission" date="2017-04" db="EMBL/GenBank/DDBJ databases">
        <title>Genome Sequence of the Model Brown-Rot Fungus Postia placenta SB12.</title>
        <authorList>
            <consortium name="DOE Joint Genome Institute"/>
            <person name="Gaskell J."/>
            <person name="Kersten P."/>
            <person name="Larrondo L.F."/>
            <person name="Canessa P."/>
            <person name="Martinez D."/>
            <person name="Hibbett D."/>
            <person name="Schmoll M."/>
            <person name="Kubicek C.P."/>
            <person name="Martinez A.T."/>
            <person name="Yadav J."/>
            <person name="Master E."/>
            <person name="Magnuson J.K."/>
            <person name="James T."/>
            <person name="Yaver D."/>
            <person name="Berka R."/>
            <person name="Labutti K."/>
            <person name="Lipzen A."/>
            <person name="Aerts A."/>
            <person name="Barry K."/>
            <person name="Henrissat B."/>
            <person name="Blanchette R."/>
            <person name="Grigoriev I."/>
            <person name="Cullen D."/>
        </authorList>
    </citation>
    <scope>NUCLEOTIDE SEQUENCE [LARGE SCALE GENOMIC DNA]</scope>
    <source>
        <strain evidence="3 4">MAD-698-R-SB12</strain>
    </source>
</reference>
<evidence type="ECO:0000256" key="1">
    <source>
        <dbReference type="SAM" id="MobiDB-lite"/>
    </source>
</evidence>
<dbReference type="STRING" id="670580.A0A1X6MMW1"/>
<evidence type="ECO:0000313" key="3">
    <source>
        <dbReference type="EMBL" id="OSX57668.1"/>
    </source>
</evidence>
<dbReference type="InterPro" id="IPR037238">
    <property type="entry name" value="YbiA-like_sf"/>
</dbReference>
<evidence type="ECO:0000259" key="2">
    <source>
        <dbReference type="Pfam" id="PF08719"/>
    </source>
</evidence>
<evidence type="ECO:0000313" key="4">
    <source>
        <dbReference type="Proteomes" id="UP000194127"/>
    </source>
</evidence>
<sequence length="489" mass="53700">MPTPTIISAETRRFPPISYTDQSSGTPVQYKVVEQRRTVYMASNVPPDQLDPQVMEQFLSVPDVPGQGYPTVPPMHHRTISLQEADRRQGGWEDLAPQPSPTCSEPAPDQRKNTRPSLLKKTKPKPQFTSTSPITPTSPQRSPHTPRAPARILFYNKDQPHYGFTNFSTHSVLYNNKSYPTSEHLFQSFKFQKHRPLLAEHIRTCSDRPSVAFSEARRFHSEVRRDWLSVNIAKMDETLWHKFTQHRDLMEELLATGDAELVERCHSRPKNTGHEYCSKTCAATANTATQASTDSQPMMTTANNVTPTGVPSQTASKPVHHIQMRHVPHGHAAQLLGETKAPQTTQLQSATQRSGAQVPYIIKGASAASTGITAVSNRTVRATPPAASLPVVAPAPSFNVPPVAGQQPTHRGVAVPVHPLPPSTCSLPSCSRPAHVNSDGSVSGYCTMNHREEAVTSGAVPGCIMCGKYPQSATDYFCSTTCREQALRK</sequence>
<accession>A0A1X6MMW1</accession>
<feature type="region of interest" description="Disordered" evidence="1">
    <location>
        <begin position="91"/>
        <end position="147"/>
    </location>
</feature>
<dbReference type="OrthoDB" id="206452at2759"/>
<organism evidence="3 4">
    <name type="scientific">Postia placenta MAD-698-R-SB12</name>
    <dbReference type="NCBI Taxonomy" id="670580"/>
    <lineage>
        <taxon>Eukaryota</taxon>
        <taxon>Fungi</taxon>
        <taxon>Dikarya</taxon>
        <taxon>Basidiomycota</taxon>
        <taxon>Agaricomycotina</taxon>
        <taxon>Agaricomycetes</taxon>
        <taxon>Polyporales</taxon>
        <taxon>Adustoporiaceae</taxon>
        <taxon>Rhodonia</taxon>
    </lineage>
</organism>
<dbReference type="CDD" id="cd15457">
    <property type="entry name" value="NADAR"/>
    <property type="match status" value="1"/>
</dbReference>
<dbReference type="RefSeq" id="XP_024334462.1">
    <property type="nucleotide sequence ID" value="XM_024487030.1"/>
</dbReference>
<dbReference type="GeneID" id="36331979"/>
<name>A0A1X6MMW1_9APHY</name>
<dbReference type="EMBL" id="KZ110607">
    <property type="protein sequence ID" value="OSX57668.1"/>
    <property type="molecule type" value="Genomic_DNA"/>
</dbReference>
<dbReference type="Gene3D" id="1.10.357.40">
    <property type="entry name" value="YbiA-like"/>
    <property type="match status" value="1"/>
</dbReference>
<dbReference type="Pfam" id="PF08719">
    <property type="entry name" value="NADAR"/>
    <property type="match status" value="1"/>
</dbReference>
<dbReference type="SUPFAM" id="SSF143990">
    <property type="entry name" value="YbiA-like"/>
    <property type="match status" value="1"/>
</dbReference>
<feature type="domain" description="NADAR" evidence="2">
    <location>
        <begin position="153"/>
        <end position="264"/>
    </location>
</feature>
<proteinExistence type="predicted"/>
<keyword evidence="4" id="KW-1185">Reference proteome</keyword>